<accession>A0A381NSQ8</accession>
<dbReference type="PANTHER" id="PTHR45586:SF1">
    <property type="entry name" value="LIPOPOLYSACCHARIDE ASSEMBLY PROTEIN B"/>
    <property type="match status" value="1"/>
</dbReference>
<protein>
    <submittedName>
        <fullName evidence="3">Uncharacterized protein</fullName>
    </submittedName>
</protein>
<dbReference type="InterPro" id="IPR011990">
    <property type="entry name" value="TPR-like_helical_dom_sf"/>
</dbReference>
<dbReference type="PANTHER" id="PTHR45586">
    <property type="entry name" value="TPR REPEAT-CONTAINING PROTEIN PA4667"/>
    <property type="match status" value="1"/>
</dbReference>
<dbReference type="SMART" id="SM00028">
    <property type="entry name" value="TPR"/>
    <property type="match status" value="8"/>
</dbReference>
<keyword evidence="1" id="KW-0677">Repeat</keyword>
<dbReference type="SUPFAM" id="SSF48452">
    <property type="entry name" value="TPR-like"/>
    <property type="match status" value="2"/>
</dbReference>
<name>A0A381NSQ8_9ZZZZ</name>
<dbReference type="PROSITE" id="PS50293">
    <property type="entry name" value="TPR_REGION"/>
    <property type="match status" value="1"/>
</dbReference>
<dbReference type="InterPro" id="IPR019734">
    <property type="entry name" value="TPR_rpt"/>
</dbReference>
<reference evidence="3" key="1">
    <citation type="submission" date="2018-05" db="EMBL/GenBank/DDBJ databases">
        <authorList>
            <person name="Lanie J.A."/>
            <person name="Ng W.-L."/>
            <person name="Kazmierczak K.M."/>
            <person name="Andrzejewski T.M."/>
            <person name="Davidsen T.M."/>
            <person name="Wayne K.J."/>
            <person name="Tettelin H."/>
            <person name="Glass J.I."/>
            <person name="Rusch D."/>
            <person name="Podicherti R."/>
            <person name="Tsui H.-C.T."/>
            <person name="Winkler M.E."/>
        </authorList>
    </citation>
    <scope>NUCLEOTIDE SEQUENCE</scope>
</reference>
<dbReference type="InterPro" id="IPR051012">
    <property type="entry name" value="CellSynth/LPSAsmb/PSIAsmb"/>
</dbReference>
<dbReference type="AlphaFoldDB" id="A0A381NSQ8"/>
<organism evidence="3">
    <name type="scientific">marine metagenome</name>
    <dbReference type="NCBI Taxonomy" id="408172"/>
    <lineage>
        <taxon>unclassified sequences</taxon>
        <taxon>metagenomes</taxon>
        <taxon>ecological metagenomes</taxon>
    </lineage>
</organism>
<gene>
    <name evidence="3" type="ORF">METZ01_LOCUS10485</name>
</gene>
<dbReference type="Gene3D" id="1.25.40.10">
    <property type="entry name" value="Tetratricopeptide repeat domain"/>
    <property type="match status" value="2"/>
</dbReference>
<evidence type="ECO:0000256" key="2">
    <source>
        <dbReference type="ARBA" id="ARBA00022803"/>
    </source>
</evidence>
<sequence>MINKFLLILTCFAFLSANTEQEKEIALHHFMQGEFLMNQGNYALAVLEFQDAIDLDPNAATIHISIADAYRRLGKGKRAEDHLMIALDLDPKDLEAREMLGQLYLAQNKFIDAELVFKELKILDPDNLDYLYTLADLARLQKNWDLAIDYYIEGYQINSMSINGLEQALQIALTSSSFDRAEEICGLLLEDDPDNIKFLETIRDLTLFSRKFDVALEMIHRIENIQGPTTELLIQKSALYEELNDPEKALNVMFDAFEIDSLNVNVLHRIVSLLLDKEENEKAILYNQLIIDHFPDDPRGFINNAVMALSGKKPEEAILALSPHLDRFSQDFTMQYLLGTAYYQFKDYGNAKIHLSQALAIFPESRNTKHNLALIYDTTGEWDRSDKLYMELISTDSTDAQAFNNYAYSLVERGEDVEFALELAMNAIRLAPKSAPYLDTIGWIYFKMNRYEEAVDFIRQSLSIDPENNTIKEHLDEVVKAKSKETIPKIHQVEKQD</sequence>
<dbReference type="Pfam" id="PF13181">
    <property type="entry name" value="TPR_8"/>
    <property type="match status" value="3"/>
</dbReference>
<proteinExistence type="predicted"/>
<evidence type="ECO:0000313" key="3">
    <source>
        <dbReference type="EMBL" id="SUZ57631.1"/>
    </source>
</evidence>
<dbReference type="Pfam" id="PF13432">
    <property type="entry name" value="TPR_16"/>
    <property type="match status" value="1"/>
</dbReference>
<dbReference type="EMBL" id="UINC01000569">
    <property type="protein sequence ID" value="SUZ57631.1"/>
    <property type="molecule type" value="Genomic_DNA"/>
</dbReference>
<evidence type="ECO:0000256" key="1">
    <source>
        <dbReference type="ARBA" id="ARBA00022737"/>
    </source>
</evidence>
<keyword evidence="2" id="KW-0802">TPR repeat</keyword>
<dbReference type="PROSITE" id="PS50005">
    <property type="entry name" value="TPR"/>
    <property type="match status" value="5"/>
</dbReference>